<gene>
    <name evidence="1" type="ORF">NHP190003_03450</name>
</gene>
<dbReference type="Proteomes" id="UP000826775">
    <property type="component" value="Chromosome"/>
</dbReference>
<keyword evidence="2" id="KW-1185">Reference proteome</keyword>
<evidence type="ECO:0000313" key="1">
    <source>
        <dbReference type="EMBL" id="BCZ17063.1"/>
    </source>
</evidence>
<accession>A0ABM7S969</accession>
<organism evidence="1 2">
    <name type="scientific">Helicobacter gastrocanis</name>
    <dbReference type="NCBI Taxonomy" id="2849641"/>
    <lineage>
        <taxon>Bacteria</taxon>
        <taxon>Pseudomonadati</taxon>
        <taxon>Campylobacterota</taxon>
        <taxon>Epsilonproteobacteria</taxon>
        <taxon>Campylobacterales</taxon>
        <taxon>Helicobacteraceae</taxon>
        <taxon>Helicobacter</taxon>
    </lineage>
</organism>
<sequence>MIGLLIQTPSTRLGVVQAMVIYPLVVRQPLASESITKDNRLKVWVRMICIAHYMKAPIQYKTKATTMQPFVH</sequence>
<protein>
    <submittedName>
        <fullName evidence="1">Uncharacterized protein</fullName>
    </submittedName>
</protein>
<dbReference type="EMBL" id="AP024814">
    <property type="protein sequence ID" value="BCZ17063.1"/>
    <property type="molecule type" value="Genomic_DNA"/>
</dbReference>
<evidence type="ECO:0000313" key="2">
    <source>
        <dbReference type="Proteomes" id="UP000826775"/>
    </source>
</evidence>
<proteinExistence type="predicted"/>
<name>A0ABM7S969_9HELI</name>
<reference evidence="1 2" key="1">
    <citation type="submission" date="2021-07" db="EMBL/GenBank/DDBJ databases">
        <title>Novel Helicobacter sp. Isolated from a dog.</title>
        <authorList>
            <person name="Rimbara E."/>
            <person name="Suzuki M."/>
        </authorList>
    </citation>
    <scope>NUCLEOTIDE SEQUENCE [LARGE SCALE GENOMIC DNA]</scope>
    <source>
        <strain evidence="2">NHP19-003</strain>
    </source>
</reference>